<dbReference type="AlphaFoldDB" id="A0A6L8VDD2"/>
<dbReference type="InterPro" id="IPR019056">
    <property type="entry name" value="Phage_TAC_6"/>
</dbReference>
<dbReference type="Proteomes" id="UP000477083">
    <property type="component" value="Unassembled WGS sequence"/>
</dbReference>
<dbReference type="InterPro" id="IPR011739">
    <property type="entry name" value="GTA_rcc01693"/>
</dbReference>
<sequence>MAGMDWPGLMRAGLRGLGLMPEVFWRLTPAELAILLGAEAGAGPLTRARLEDLARRWPDFPAGPTQVKEGGDG</sequence>
<comment type="caution">
    <text evidence="1">The sequence shown here is derived from an EMBL/GenBank/DDBJ whole genome shotgun (WGS) entry which is preliminary data.</text>
</comment>
<dbReference type="NCBIfam" id="TIGR02216">
    <property type="entry name" value="phage_TIGR02216"/>
    <property type="match status" value="1"/>
</dbReference>
<evidence type="ECO:0000313" key="1">
    <source>
        <dbReference type="EMBL" id="MZQ88317.1"/>
    </source>
</evidence>
<organism evidence="1 2">
    <name type="scientific">Frigidibacter albus</name>
    <dbReference type="NCBI Taxonomy" id="1465486"/>
    <lineage>
        <taxon>Bacteria</taxon>
        <taxon>Pseudomonadati</taxon>
        <taxon>Pseudomonadota</taxon>
        <taxon>Alphaproteobacteria</taxon>
        <taxon>Rhodobacterales</taxon>
        <taxon>Paracoccaceae</taxon>
        <taxon>Frigidibacter</taxon>
    </lineage>
</organism>
<evidence type="ECO:0000313" key="2">
    <source>
        <dbReference type="Proteomes" id="UP000477083"/>
    </source>
</evidence>
<dbReference type="EMBL" id="WWNR01000002">
    <property type="protein sequence ID" value="MZQ88317.1"/>
    <property type="molecule type" value="Genomic_DNA"/>
</dbReference>
<accession>A0A6L8VDD2</accession>
<name>A0A6L8VDD2_9RHOB</name>
<keyword evidence="2" id="KW-1185">Reference proteome</keyword>
<reference evidence="1 2" key="1">
    <citation type="submission" date="2020-01" db="EMBL/GenBank/DDBJ databases">
        <title>Frigidibacter albus SP32T (=CGMCC 1.13995T).</title>
        <authorList>
            <person name="Liao X."/>
        </authorList>
    </citation>
    <scope>NUCLEOTIDE SEQUENCE [LARGE SCALE GENOMIC DNA]</scope>
    <source>
        <strain evidence="1 2">SP32</strain>
    </source>
</reference>
<protein>
    <submittedName>
        <fullName evidence="1">Phage tail assembly chaperone</fullName>
    </submittedName>
</protein>
<dbReference type="Pfam" id="PF09550">
    <property type="entry name" value="Phage_TAC_6"/>
    <property type="match status" value="1"/>
</dbReference>
<dbReference type="RefSeq" id="WP_161343746.1">
    <property type="nucleotide sequence ID" value="NZ_BMGW01000002.1"/>
</dbReference>
<proteinExistence type="predicted"/>
<gene>
    <name evidence="1" type="ORF">GS660_04290</name>
</gene>